<dbReference type="Proteomes" id="UP001326715">
    <property type="component" value="Chromosome"/>
</dbReference>
<dbReference type="SUPFAM" id="SSF52172">
    <property type="entry name" value="CheY-like"/>
    <property type="match status" value="1"/>
</dbReference>
<evidence type="ECO:0000313" key="10">
    <source>
        <dbReference type="EMBL" id="SFW88283.1"/>
    </source>
</evidence>
<keyword evidence="5" id="KW-0804">Transcription</keyword>
<evidence type="ECO:0000256" key="3">
    <source>
        <dbReference type="ARBA" id="ARBA00023015"/>
    </source>
</evidence>
<organism evidence="10 12">
    <name type="scientific">Chitinophaga sancti</name>
    <dbReference type="NCBI Taxonomy" id="1004"/>
    <lineage>
        <taxon>Bacteria</taxon>
        <taxon>Pseudomonadati</taxon>
        <taxon>Bacteroidota</taxon>
        <taxon>Chitinophagia</taxon>
        <taxon>Chitinophagales</taxon>
        <taxon>Chitinophagaceae</taxon>
        <taxon>Chitinophaga</taxon>
    </lineage>
</organism>
<dbReference type="InterPro" id="IPR012318">
    <property type="entry name" value="HTH_CRP"/>
</dbReference>
<dbReference type="Pfam" id="PF00072">
    <property type="entry name" value="Response_reg"/>
    <property type="match status" value="1"/>
</dbReference>
<evidence type="ECO:0000256" key="6">
    <source>
        <dbReference type="PROSITE-ProRule" id="PRU00169"/>
    </source>
</evidence>
<feature type="modified residue" description="4-aspartylphosphate" evidence="6">
    <location>
        <position position="52"/>
    </location>
</feature>
<dbReference type="PANTHER" id="PTHR48111">
    <property type="entry name" value="REGULATOR OF RPOS"/>
    <property type="match status" value="1"/>
</dbReference>
<keyword evidence="3" id="KW-0805">Transcription regulation</keyword>
<keyword evidence="1 6" id="KW-0597">Phosphoprotein</keyword>
<keyword evidence="4 10" id="KW-0238">DNA-binding</keyword>
<dbReference type="Pfam" id="PF00027">
    <property type="entry name" value="cNMP_binding"/>
    <property type="match status" value="1"/>
</dbReference>
<feature type="domain" description="Cyclic nucleotide-binding" evidence="7">
    <location>
        <begin position="130"/>
        <end position="245"/>
    </location>
</feature>
<reference evidence="10 12" key="1">
    <citation type="submission" date="2016-11" db="EMBL/GenBank/DDBJ databases">
        <authorList>
            <person name="Jaros S."/>
            <person name="Januszkiewicz K."/>
            <person name="Wedrychowicz H."/>
        </authorList>
    </citation>
    <scope>NUCLEOTIDE SEQUENCE [LARGE SCALE GENOMIC DNA]</scope>
    <source>
        <strain evidence="10 12">DSM 784</strain>
    </source>
</reference>
<keyword evidence="13" id="KW-1185">Reference proteome</keyword>
<dbReference type="InterPro" id="IPR039420">
    <property type="entry name" value="WalR-like"/>
</dbReference>
<dbReference type="SUPFAM" id="SSF46785">
    <property type="entry name" value="Winged helix' DNA-binding domain"/>
    <property type="match status" value="1"/>
</dbReference>
<feature type="domain" description="Response regulatory" evidence="8">
    <location>
        <begin position="3"/>
        <end position="119"/>
    </location>
</feature>
<dbReference type="InterPro" id="IPR001789">
    <property type="entry name" value="Sig_transdc_resp-reg_receiver"/>
</dbReference>
<evidence type="ECO:0000256" key="4">
    <source>
        <dbReference type="ARBA" id="ARBA00023125"/>
    </source>
</evidence>
<dbReference type="AlphaFoldDB" id="A0A1K1SVF9"/>
<name>A0A1K1SVF9_9BACT</name>
<protein>
    <submittedName>
        <fullName evidence="10 11">Response regulator</fullName>
    </submittedName>
</protein>
<dbReference type="STRING" id="1004.SAMN05661012_06231"/>
<dbReference type="Pfam" id="PF13545">
    <property type="entry name" value="HTH_Crp_2"/>
    <property type="match status" value="1"/>
</dbReference>
<evidence type="ECO:0000259" key="7">
    <source>
        <dbReference type="PROSITE" id="PS50042"/>
    </source>
</evidence>
<dbReference type="InterPro" id="IPR036388">
    <property type="entry name" value="WH-like_DNA-bd_sf"/>
</dbReference>
<evidence type="ECO:0000259" key="9">
    <source>
        <dbReference type="PROSITE" id="PS51063"/>
    </source>
</evidence>
<evidence type="ECO:0000256" key="2">
    <source>
        <dbReference type="ARBA" id="ARBA00023012"/>
    </source>
</evidence>
<dbReference type="OrthoDB" id="9127033at2"/>
<dbReference type="Gene3D" id="2.60.120.10">
    <property type="entry name" value="Jelly Rolls"/>
    <property type="match status" value="1"/>
</dbReference>
<gene>
    <name evidence="10" type="ORF">SAMN05661012_06231</name>
    <name evidence="11" type="ORF">SR876_03485</name>
</gene>
<dbReference type="InterPro" id="IPR000595">
    <property type="entry name" value="cNMP-bd_dom"/>
</dbReference>
<dbReference type="InterPro" id="IPR014710">
    <property type="entry name" value="RmlC-like_jellyroll"/>
</dbReference>
<dbReference type="EMBL" id="CP140154">
    <property type="protein sequence ID" value="WQG90544.1"/>
    <property type="molecule type" value="Genomic_DNA"/>
</dbReference>
<dbReference type="Proteomes" id="UP000183788">
    <property type="component" value="Unassembled WGS sequence"/>
</dbReference>
<keyword evidence="2" id="KW-0902">Two-component regulatory system</keyword>
<accession>A0A1K1SVF9</accession>
<sequence length="332" mass="37347">MSTILVIEDNTAVREEIVEILGLANYTVLEAVDGKEGILLAEEKHPDLIICDLTLPILDGFVVLQVLNNNKETSSIPFIFLTSRSDRAEVRRGMDLGADDYITKPFESSELLNSIECRLKKSAVKKGNLLLDDPLMDLIKNRNIRYYKNKQLIYQEGNHPSCLFYILKGKVKTFKVCEDGRELITALYNEGFLGHVALINKTCYHESAEAVDDVELAVIPNADFDRVVAENNYAQSQLIKILAQNVDDKEGQLLKVAYDSLRKKTADTLLAVNKKYNNEGIRISRSNLAALAGVAKESFARTLSDFRDEQLIDIKKGVIFILDVDKLSRVIY</sequence>
<evidence type="ECO:0000313" key="11">
    <source>
        <dbReference type="EMBL" id="WQG90544.1"/>
    </source>
</evidence>
<dbReference type="PROSITE" id="PS50110">
    <property type="entry name" value="RESPONSE_REGULATORY"/>
    <property type="match status" value="1"/>
</dbReference>
<dbReference type="SMART" id="SM00448">
    <property type="entry name" value="REC"/>
    <property type="match status" value="1"/>
</dbReference>
<dbReference type="GO" id="GO:0005829">
    <property type="term" value="C:cytosol"/>
    <property type="evidence" value="ECO:0007669"/>
    <property type="project" value="TreeGrafter"/>
</dbReference>
<dbReference type="CDD" id="cd00038">
    <property type="entry name" value="CAP_ED"/>
    <property type="match status" value="1"/>
</dbReference>
<dbReference type="SUPFAM" id="SSF51206">
    <property type="entry name" value="cAMP-binding domain-like"/>
    <property type="match status" value="1"/>
</dbReference>
<dbReference type="PANTHER" id="PTHR48111:SF1">
    <property type="entry name" value="TWO-COMPONENT RESPONSE REGULATOR ORR33"/>
    <property type="match status" value="1"/>
</dbReference>
<dbReference type="CDD" id="cd17574">
    <property type="entry name" value="REC_OmpR"/>
    <property type="match status" value="1"/>
</dbReference>
<dbReference type="SMART" id="SM00100">
    <property type="entry name" value="cNMP"/>
    <property type="match status" value="1"/>
</dbReference>
<dbReference type="InterPro" id="IPR036390">
    <property type="entry name" value="WH_DNA-bd_sf"/>
</dbReference>
<dbReference type="Gene3D" id="1.10.10.10">
    <property type="entry name" value="Winged helix-like DNA-binding domain superfamily/Winged helix DNA-binding domain"/>
    <property type="match status" value="1"/>
</dbReference>
<dbReference type="PROSITE" id="PS50042">
    <property type="entry name" value="CNMP_BINDING_3"/>
    <property type="match status" value="1"/>
</dbReference>
<dbReference type="RefSeq" id="WP_072365954.1">
    <property type="nucleotide sequence ID" value="NZ_CBHWAX010000134.1"/>
</dbReference>
<dbReference type="GO" id="GO:0000156">
    <property type="term" value="F:phosphorelay response regulator activity"/>
    <property type="evidence" value="ECO:0007669"/>
    <property type="project" value="TreeGrafter"/>
</dbReference>
<proteinExistence type="predicted"/>
<dbReference type="PROSITE" id="PS51063">
    <property type="entry name" value="HTH_CRP_2"/>
    <property type="match status" value="1"/>
</dbReference>
<dbReference type="EMBL" id="FPIZ01000035">
    <property type="protein sequence ID" value="SFW88283.1"/>
    <property type="molecule type" value="Genomic_DNA"/>
</dbReference>
<evidence type="ECO:0000259" key="8">
    <source>
        <dbReference type="PROSITE" id="PS50110"/>
    </source>
</evidence>
<evidence type="ECO:0000313" key="12">
    <source>
        <dbReference type="Proteomes" id="UP000183788"/>
    </source>
</evidence>
<dbReference type="GO" id="GO:0006355">
    <property type="term" value="P:regulation of DNA-templated transcription"/>
    <property type="evidence" value="ECO:0007669"/>
    <property type="project" value="InterPro"/>
</dbReference>
<feature type="domain" description="HTH crp-type" evidence="9">
    <location>
        <begin position="259"/>
        <end position="325"/>
    </location>
</feature>
<reference evidence="11 13" key="2">
    <citation type="submission" date="2023-11" db="EMBL/GenBank/DDBJ databases">
        <title>MicrobeMod: A computational toolkit for identifying prokaryotic methylation and restriction-modification with nanopore sequencing.</title>
        <authorList>
            <person name="Crits-Christoph A."/>
            <person name="Kang S.C."/>
            <person name="Lee H."/>
            <person name="Ostrov N."/>
        </authorList>
    </citation>
    <scope>NUCLEOTIDE SEQUENCE [LARGE SCALE GENOMIC DNA]</scope>
    <source>
        <strain evidence="11 13">ATCC 23090</strain>
    </source>
</reference>
<dbReference type="GO" id="GO:0000976">
    <property type="term" value="F:transcription cis-regulatory region binding"/>
    <property type="evidence" value="ECO:0007669"/>
    <property type="project" value="TreeGrafter"/>
</dbReference>
<evidence type="ECO:0000313" key="13">
    <source>
        <dbReference type="Proteomes" id="UP001326715"/>
    </source>
</evidence>
<evidence type="ECO:0000256" key="5">
    <source>
        <dbReference type="ARBA" id="ARBA00023163"/>
    </source>
</evidence>
<evidence type="ECO:0000256" key="1">
    <source>
        <dbReference type="ARBA" id="ARBA00022553"/>
    </source>
</evidence>
<dbReference type="InterPro" id="IPR018490">
    <property type="entry name" value="cNMP-bd_dom_sf"/>
</dbReference>
<dbReference type="InterPro" id="IPR011006">
    <property type="entry name" value="CheY-like_superfamily"/>
</dbReference>
<dbReference type="GO" id="GO:0032993">
    <property type="term" value="C:protein-DNA complex"/>
    <property type="evidence" value="ECO:0007669"/>
    <property type="project" value="TreeGrafter"/>
</dbReference>
<dbReference type="Gene3D" id="3.40.50.2300">
    <property type="match status" value="1"/>
</dbReference>